<evidence type="ECO:0000256" key="7">
    <source>
        <dbReference type="ARBA" id="ARBA00023049"/>
    </source>
</evidence>
<evidence type="ECO:0000256" key="4">
    <source>
        <dbReference type="ARBA" id="ARBA00022723"/>
    </source>
</evidence>
<feature type="domain" description="Peptidase M13 N-terminal" evidence="9">
    <location>
        <begin position="48"/>
        <end position="428"/>
    </location>
</feature>
<keyword evidence="6" id="KW-0862">Zinc</keyword>
<organism evidence="10 11">
    <name type="scientific">Olivibacter oleidegradans</name>
    <dbReference type="NCBI Taxonomy" id="760123"/>
    <lineage>
        <taxon>Bacteria</taxon>
        <taxon>Pseudomonadati</taxon>
        <taxon>Bacteroidota</taxon>
        <taxon>Sphingobacteriia</taxon>
        <taxon>Sphingobacteriales</taxon>
        <taxon>Sphingobacteriaceae</taxon>
        <taxon>Olivibacter</taxon>
    </lineage>
</organism>
<dbReference type="EMBL" id="JBHLWO010000002">
    <property type="protein sequence ID" value="MFC0320462.1"/>
    <property type="molecule type" value="Genomic_DNA"/>
</dbReference>
<dbReference type="InterPro" id="IPR000718">
    <property type="entry name" value="Peptidase_M13"/>
</dbReference>
<comment type="caution">
    <text evidence="10">The sequence shown here is derived from an EMBL/GenBank/DDBJ whole genome shotgun (WGS) entry which is preliminary data.</text>
</comment>
<dbReference type="SUPFAM" id="SSF55486">
    <property type="entry name" value="Metalloproteases ('zincins'), catalytic domain"/>
    <property type="match status" value="1"/>
</dbReference>
<proteinExistence type="inferred from homology"/>
<dbReference type="Gene3D" id="3.40.390.10">
    <property type="entry name" value="Collagenase (Catalytic Domain)"/>
    <property type="match status" value="1"/>
</dbReference>
<dbReference type="Pfam" id="PF05649">
    <property type="entry name" value="Peptidase_M13_N"/>
    <property type="match status" value="1"/>
</dbReference>
<dbReference type="RefSeq" id="WP_130858497.1">
    <property type="nucleotide sequence ID" value="NZ_JBHLWO010000002.1"/>
</dbReference>
<keyword evidence="3" id="KW-0645">Protease</keyword>
<keyword evidence="5" id="KW-0378">Hydrolase</keyword>
<keyword evidence="7" id="KW-0482">Metalloprotease</keyword>
<dbReference type="PROSITE" id="PS51885">
    <property type="entry name" value="NEPRILYSIN"/>
    <property type="match status" value="1"/>
</dbReference>
<dbReference type="PANTHER" id="PTHR11733">
    <property type="entry name" value="ZINC METALLOPROTEASE FAMILY M13 NEPRILYSIN-RELATED"/>
    <property type="match status" value="1"/>
</dbReference>
<dbReference type="CDD" id="cd08662">
    <property type="entry name" value="M13"/>
    <property type="match status" value="1"/>
</dbReference>
<feature type="domain" description="Peptidase M13 C-terminal" evidence="8">
    <location>
        <begin position="480"/>
        <end position="680"/>
    </location>
</feature>
<dbReference type="Gene3D" id="1.10.1380.10">
    <property type="entry name" value="Neutral endopeptidase , domain2"/>
    <property type="match status" value="1"/>
</dbReference>
<evidence type="ECO:0000256" key="1">
    <source>
        <dbReference type="ARBA" id="ARBA00001947"/>
    </source>
</evidence>
<evidence type="ECO:0000259" key="9">
    <source>
        <dbReference type="Pfam" id="PF05649"/>
    </source>
</evidence>
<dbReference type="InterPro" id="IPR024079">
    <property type="entry name" value="MetalloPept_cat_dom_sf"/>
</dbReference>
<dbReference type="InterPro" id="IPR008753">
    <property type="entry name" value="Peptidase_M13_N"/>
</dbReference>
<gene>
    <name evidence="10" type="ORF">ACFFI0_19200</name>
</gene>
<evidence type="ECO:0000256" key="5">
    <source>
        <dbReference type="ARBA" id="ARBA00022801"/>
    </source>
</evidence>
<evidence type="ECO:0000313" key="11">
    <source>
        <dbReference type="Proteomes" id="UP001589774"/>
    </source>
</evidence>
<name>A0ABV6HNL4_9SPHI</name>
<dbReference type="Pfam" id="PF01431">
    <property type="entry name" value="Peptidase_M13"/>
    <property type="match status" value="1"/>
</dbReference>
<evidence type="ECO:0000313" key="10">
    <source>
        <dbReference type="EMBL" id="MFC0320462.1"/>
    </source>
</evidence>
<protein>
    <submittedName>
        <fullName evidence="10">M13 family metallopeptidase</fullName>
    </submittedName>
</protein>
<dbReference type="Proteomes" id="UP001589774">
    <property type="component" value="Unassembled WGS sequence"/>
</dbReference>
<reference evidence="10 11" key="1">
    <citation type="submission" date="2024-09" db="EMBL/GenBank/DDBJ databases">
        <authorList>
            <person name="Sun Q."/>
            <person name="Mori K."/>
        </authorList>
    </citation>
    <scope>NUCLEOTIDE SEQUENCE [LARGE SCALE GENOMIC DNA]</scope>
    <source>
        <strain evidence="10 11">CCM 7765</strain>
    </source>
</reference>
<dbReference type="InterPro" id="IPR042089">
    <property type="entry name" value="Peptidase_M13_dom_2"/>
</dbReference>
<dbReference type="PRINTS" id="PR00786">
    <property type="entry name" value="NEPRILYSIN"/>
</dbReference>
<evidence type="ECO:0000256" key="6">
    <source>
        <dbReference type="ARBA" id="ARBA00022833"/>
    </source>
</evidence>
<dbReference type="PANTHER" id="PTHR11733:SF167">
    <property type="entry name" value="FI17812P1-RELATED"/>
    <property type="match status" value="1"/>
</dbReference>
<keyword evidence="11" id="KW-1185">Reference proteome</keyword>
<evidence type="ECO:0000256" key="2">
    <source>
        <dbReference type="ARBA" id="ARBA00007357"/>
    </source>
</evidence>
<comment type="cofactor">
    <cofactor evidence="1">
        <name>Zn(2+)</name>
        <dbReference type="ChEBI" id="CHEBI:29105"/>
    </cofactor>
</comment>
<sequence length="684" mass="77875">MKYYSPLLYCSLAFAVFQGCSQAEKSTTLTNTPEKLIDPANMDTTFKPGDDFFHYASGVWLKNNPVPAKETRWGSFNQLRDFNAKAVKSILEEVSTKKDAKTGSVEQRVGDFFSSAMDSVGIDAAGKEPIKDDLTRINSIKDIDGVVKEIAFQRTIGIGSPLYNFYVDQDEKNTAANIAQFGQGGLTLPDRDYYLVNNTRNRDIKQAYETYVQQLFTLVGTNDTETVKKFEQIWNIEAALAKAEWSREDMRDPYRTYNKLTLADLKKNAPQLNWETTFSTLKIEDADSVIVNNPSFFVEASKLLAKKSVDEWKTYLQWNMLKTAAPHLSTPFVKANFAFTQALTGQKEMTPRWQRSFEVIDRSIGDLLGQLYVAKYFKPDAKKRMVELVKNLSETYEERIKTLDWMSETTKKKAIEKLQAFTPKIGYPDKWETYDGLEIKKDDYYGNIRRAKTWNYNDMVDQLGKPVDRTRWGMTPPTVNAYYNPANNEIAFPAGILQFPFFDFSADDAVNYGGIGAVIGHEMTHGFDDQGRQYAADGNLKDWWTKEDADNFKKLANKVVEQYNGYTVLDTLHVKGKLTLGENLADLGGLAMAYAAFKKTPQGQSNEKIDGFTPDQRFFLSWAQVWRMNTTPETAAQLILVDPHAPATARTIGPLVNMDAWYKAFNVKEGDKLYKPENERIRVW</sequence>
<dbReference type="InterPro" id="IPR018497">
    <property type="entry name" value="Peptidase_M13_C"/>
</dbReference>
<evidence type="ECO:0000259" key="8">
    <source>
        <dbReference type="Pfam" id="PF01431"/>
    </source>
</evidence>
<comment type="similarity">
    <text evidence="2">Belongs to the peptidase M13 family.</text>
</comment>
<dbReference type="PROSITE" id="PS51257">
    <property type="entry name" value="PROKAR_LIPOPROTEIN"/>
    <property type="match status" value="1"/>
</dbReference>
<accession>A0ABV6HNL4</accession>
<evidence type="ECO:0000256" key="3">
    <source>
        <dbReference type="ARBA" id="ARBA00022670"/>
    </source>
</evidence>
<keyword evidence="4" id="KW-0479">Metal-binding</keyword>